<gene>
    <name evidence="9" type="ORF">KQI82_13205</name>
</gene>
<keyword evidence="4 7" id="KW-0554">One-carbon metabolism</keyword>
<dbReference type="EC" id="1.5.1.3" evidence="3 7"/>
<keyword evidence="6 7" id="KW-0560">Oxidoreductase</keyword>
<dbReference type="CDD" id="cd00209">
    <property type="entry name" value="DHFR"/>
    <property type="match status" value="1"/>
</dbReference>
<dbReference type="PIRSF" id="PIRSF000194">
    <property type="entry name" value="DHFR"/>
    <property type="match status" value="1"/>
</dbReference>
<evidence type="ECO:0000256" key="7">
    <source>
        <dbReference type="PIRNR" id="PIRNR000194"/>
    </source>
</evidence>
<comment type="pathway">
    <text evidence="1 7">Cofactor biosynthesis; tetrahydrofolate biosynthesis; 5,6,7,8-tetrahydrofolate from 7,8-dihydrofolate: step 1/1.</text>
</comment>
<comment type="catalytic activity">
    <reaction evidence="7">
        <text>(6S)-5,6,7,8-tetrahydrofolate + NADP(+) = 7,8-dihydrofolate + NADPH + H(+)</text>
        <dbReference type="Rhea" id="RHEA:15009"/>
        <dbReference type="ChEBI" id="CHEBI:15378"/>
        <dbReference type="ChEBI" id="CHEBI:57451"/>
        <dbReference type="ChEBI" id="CHEBI:57453"/>
        <dbReference type="ChEBI" id="CHEBI:57783"/>
        <dbReference type="ChEBI" id="CHEBI:58349"/>
        <dbReference type="EC" id="1.5.1.3"/>
    </reaction>
</comment>
<organism evidence="9 10">
    <name type="scientific">Dysosmobacter acutus</name>
    <dbReference type="NCBI Taxonomy" id="2841504"/>
    <lineage>
        <taxon>Bacteria</taxon>
        <taxon>Bacillati</taxon>
        <taxon>Bacillota</taxon>
        <taxon>Clostridia</taxon>
        <taxon>Eubacteriales</taxon>
        <taxon>Oscillospiraceae</taxon>
        <taxon>Dysosmobacter</taxon>
    </lineage>
</organism>
<evidence type="ECO:0000256" key="1">
    <source>
        <dbReference type="ARBA" id="ARBA00004903"/>
    </source>
</evidence>
<dbReference type="PANTHER" id="PTHR48069:SF3">
    <property type="entry name" value="DIHYDROFOLATE REDUCTASE"/>
    <property type="match status" value="1"/>
</dbReference>
<evidence type="ECO:0000256" key="4">
    <source>
        <dbReference type="ARBA" id="ARBA00022563"/>
    </source>
</evidence>
<name>A0ABS6FC45_9FIRM</name>
<evidence type="ECO:0000256" key="6">
    <source>
        <dbReference type="ARBA" id="ARBA00023002"/>
    </source>
</evidence>
<comment type="caution">
    <text evidence="9">The sequence shown here is derived from an EMBL/GenBank/DDBJ whole genome shotgun (WGS) entry which is preliminary data.</text>
</comment>
<evidence type="ECO:0000256" key="3">
    <source>
        <dbReference type="ARBA" id="ARBA00012856"/>
    </source>
</evidence>
<dbReference type="EMBL" id="JAHLQN010000001">
    <property type="protein sequence ID" value="MBU5627863.1"/>
    <property type="molecule type" value="Genomic_DNA"/>
</dbReference>
<comment type="similarity">
    <text evidence="2 7">Belongs to the dihydrofolate reductase family.</text>
</comment>
<evidence type="ECO:0000256" key="2">
    <source>
        <dbReference type="ARBA" id="ARBA00009539"/>
    </source>
</evidence>
<dbReference type="InterPro" id="IPR001796">
    <property type="entry name" value="DHFR_dom"/>
</dbReference>
<feature type="domain" description="DHFR" evidence="8">
    <location>
        <begin position="1"/>
        <end position="159"/>
    </location>
</feature>
<dbReference type="PANTHER" id="PTHR48069">
    <property type="entry name" value="DIHYDROFOLATE REDUCTASE"/>
    <property type="match status" value="1"/>
</dbReference>
<dbReference type="Pfam" id="PF00186">
    <property type="entry name" value="DHFR_1"/>
    <property type="match status" value="1"/>
</dbReference>
<sequence length="162" mass="18035">MNAIVAVAQNWAIGRDGKLLFRLSEDLKHFRRLTEGGTVIMGRKTLESLPKGQPLANRDNIILSAQPGIKVPGATVVHSFDQALAMVQGRDRVFVIGGGSIYAKLLPYCQRAYVTMVDARADADTYFPNLDRHPDWELFSASELVADNGYTFRYLEYTRKAG</sequence>
<dbReference type="RefSeq" id="WP_216633184.1">
    <property type="nucleotide sequence ID" value="NZ_JAHLQN010000001.1"/>
</dbReference>
<comment type="function">
    <text evidence="7">Key enzyme in folate metabolism. Catalyzes an essential reaction for de novo glycine and purine synthesis, and for DNA precursor synthesis.</text>
</comment>
<keyword evidence="10" id="KW-1185">Reference proteome</keyword>
<protein>
    <recommendedName>
        <fullName evidence="3 7">Dihydrofolate reductase</fullName>
        <ecNumber evidence="3 7">1.5.1.3</ecNumber>
    </recommendedName>
</protein>
<reference evidence="9 10" key="1">
    <citation type="submission" date="2021-06" db="EMBL/GenBank/DDBJ databases">
        <authorList>
            <person name="Sun Q."/>
            <person name="Li D."/>
        </authorList>
    </citation>
    <scope>NUCLEOTIDE SEQUENCE [LARGE SCALE GENOMIC DNA]</scope>
    <source>
        <strain evidence="9 10">MSJ-2</strain>
    </source>
</reference>
<evidence type="ECO:0000256" key="5">
    <source>
        <dbReference type="ARBA" id="ARBA00022857"/>
    </source>
</evidence>
<evidence type="ECO:0000313" key="10">
    <source>
        <dbReference type="Proteomes" id="UP000787672"/>
    </source>
</evidence>
<evidence type="ECO:0000259" key="8">
    <source>
        <dbReference type="PROSITE" id="PS51330"/>
    </source>
</evidence>
<proteinExistence type="inferred from homology"/>
<dbReference type="InterPro" id="IPR012259">
    <property type="entry name" value="DHFR"/>
</dbReference>
<dbReference type="PROSITE" id="PS51330">
    <property type="entry name" value="DHFR_2"/>
    <property type="match status" value="1"/>
</dbReference>
<evidence type="ECO:0000313" key="9">
    <source>
        <dbReference type="EMBL" id="MBU5627863.1"/>
    </source>
</evidence>
<accession>A0ABS6FC45</accession>
<dbReference type="Proteomes" id="UP000787672">
    <property type="component" value="Unassembled WGS sequence"/>
</dbReference>
<keyword evidence="5 7" id="KW-0521">NADP</keyword>